<dbReference type="AlphaFoldDB" id="A0A226F661"/>
<evidence type="ECO:0000313" key="17">
    <source>
        <dbReference type="Proteomes" id="UP000198287"/>
    </source>
</evidence>
<feature type="transmembrane region" description="Helical" evidence="14">
    <location>
        <begin position="353"/>
        <end position="376"/>
    </location>
</feature>
<proteinExistence type="inferred from homology"/>
<feature type="compositionally biased region" description="Polar residues" evidence="15">
    <location>
        <begin position="253"/>
        <end position="265"/>
    </location>
</feature>
<evidence type="ECO:0000313" key="16">
    <source>
        <dbReference type="EMBL" id="OXA64820.1"/>
    </source>
</evidence>
<evidence type="ECO:0000256" key="1">
    <source>
        <dbReference type="ARBA" id="ARBA00004477"/>
    </source>
</evidence>
<feature type="transmembrane region" description="Helical" evidence="14">
    <location>
        <begin position="87"/>
        <end position="105"/>
    </location>
</feature>
<protein>
    <recommendedName>
        <fullName evidence="5 14">Dol-P-Glc:Glc(2)Man(9)GlcNAc(2)-PP-Dol alpha-1,2-glucosyltransferase</fullName>
        <ecNumber evidence="4 14">2.4.1.256</ecNumber>
    </recommendedName>
</protein>
<evidence type="ECO:0000256" key="4">
    <source>
        <dbReference type="ARBA" id="ARBA00011967"/>
    </source>
</evidence>
<organism evidence="16 17">
    <name type="scientific">Folsomia candida</name>
    <name type="common">Springtail</name>
    <dbReference type="NCBI Taxonomy" id="158441"/>
    <lineage>
        <taxon>Eukaryota</taxon>
        <taxon>Metazoa</taxon>
        <taxon>Ecdysozoa</taxon>
        <taxon>Arthropoda</taxon>
        <taxon>Hexapoda</taxon>
        <taxon>Collembola</taxon>
        <taxon>Entomobryomorpha</taxon>
        <taxon>Isotomoidea</taxon>
        <taxon>Isotomidae</taxon>
        <taxon>Proisotominae</taxon>
        <taxon>Folsomia</taxon>
    </lineage>
</organism>
<reference evidence="16 17" key="1">
    <citation type="submission" date="2015-12" db="EMBL/GenBank/DDBJ databases">
        <title>The genome of Folsomia candida.</title>
        <authorList>
            <person name="Faddeeva A."/>
            <person name="Derks M.F."/>
            <person name="Anvar Y."/>
            <person name="Smit S."/>
            <person name="Van Straalen N."/>
            <person name="Roelofs D."/>
        </authorList>
    </citation>
    <scope>NUCLEOTIDE SEQUENCE [LARGE SCALE GENOMIC DNA]</scope>
    <source>
        <strain evidence="16 17">VU population</strain>
        <tissue evidence="16">Whole body</tissue>
    </source>
</reference>
<keyword evidence="6 14" id="KW-0328">Glycosyltransferase</keyword>
<feature type="region of interest" description="Disordered" evidence="15">
    <location>
        <begin position="1"/>
        <end position="26"/>
    </location>
</feature>
<feature type="transmembrane region" description="Helical" evidence="14">
    <location>
        <begin position="117"/>
        <end position="138"/>
    </location>
</feature>
<evidence type="ECO:0000256" key="10">
    <source>
        <dbReference type="ARBA" id="ARBA00022989"/>
    </source>
</evidence>
<dbReference type="InterPro" id="IPR016900">
    <property type="entry name" value="Alg10"/>
</dbReference>
<keyword evidence="11 14" id="KW-0472">Membrane</keyword>
<feature type="transmembrane region" description="Helical" evidence="14">
    <location>
        <begin position="461"/>
        <end position="485"/>
    </location>
</feature>
<dbReference type="PANTHER" id="PTHR12989:SF10">
    <property type="entry name" value="DOL-P-GLC:GLC(2)MAN(9)GLCNAC(2)-PP-DOL ALPHA-1,2-GLUCOSYLTRANSFERASE-RELATED"/>
    <property type="match status" value="1"/>
</dbReference>
<gene>
    <name evidence="16" type="ORF">Fcan01_03922</name>
</gene>
<comment type="caution">
    <text evidence="16">The sequence shown here is derived from an EMBL/GenBank/DDBJ whole genome shotgun (WGS) entry which is preliminary data.</text>
</comment>
<dbReference type="OMA" id="VWDSKIT"/>
<evidence type="ECO:0000256" key="3">
    <source>
        <dbReference type="ARBA" id="ARBA00010600"/>
    </source>
</evidence>
<comment type="function">
    <text evidence="12">Dol-P-Glc:Glc(2)Man(9)GlcNAc(2)-PP-Dol alpha-1,2-glucosyltransferase that operates in the biosynthetic pathway of dolichol-linked oligosaccharides, the glycan precursors employed in protein asparagine (N)-glycosylation. The assembly of dolichol-linked oligosaccharides begins on the cytosolic side of the endoplasmic reticulum membrane and finishes in its lumen. The sequential addition of sugars to dolichol pyrophosphate produces dolichol-linked oligosaccharides containing fourteen sugars, including two GlcNAcs, nine mannoses and three glucoses. Once assembled, the oligosaccharide is transferred from the lipid to nascent proteins by oligosaccharyltransferases. In the lumen of the endoplasmic reticulum, adds the third and last glucose residue from dolichyl phosphate glucose (Dol-P-Glc) onto the lipid-linked oligosaccharide intermediate Glc(2)Man(9)GlcNAc(2)-PP-Dol to produce Glc(3)Man(9)GlcNAc(2)-PP-Dol.</text>
</comment>
<keyword evidence="8 14" id="KW-0812">Transmembrane</keyword>
<evidence type="ECO:0000256" key="12">
    <source>
        <dbReference type="ARBA" id="ARBA00044727"/>
    </source>
</evidence>
<sequence>MTRHKRNVPRPKPGQPQVDEETGTTDNPPSFYVGFVVYLSFCGFAFNNIHIAQPEPYLDEVFHVPQAQKFCNGTFNQWDPKITTLPGTYLISAATVKLVAMFGFGGSDEDDGGCPTFFLRLFNFMIGFQNFQLIRGILEFYMKGENEWKIILAAVNVSMFPVLFFFNFLFYTDVTSTFWLLLMHLLFIRKSFWSSAICGALSILTRQTNVVWVAFHCMLMVFGKVEQLMKNESVPPTEVTDKNKKSRQRKSSHNLAGHSQEQRGSATKKSTWEILMDLADLGNMGGYIITILGFIIFVIWNGGIVVGDKEAHSVTLNFPQIGYFTIVFGLFAAPYIVSRITNTVSIVMNNIPWIFLGTMVALVVVHFNTVAHPYLLSDNRHYPFYFWKNIIQTLPWGRYSLAPNYVLIWTFIFSNSPGDKFPHYSVALFISAVVQLVPQLLLEFRYFIPVYLMARLAIPKASWLELIIEFFIAFGINLATLHLFVTRPFYWRDHPDELQRFMW</sequence>
<feature type="transmembrane region" description="Helical" evidence="14">
    <location>
        <begin position="320"/>
        <end position="341"/>
    </location>
</feature>
<evidence type="ECO:0000256" key="9">
    <source>
        <dbReference type="ARBA" id="ARBA00022824"/>
    </source>
</evidence>
<name>A0A226F661_FOLCA</name>
<comment type="pathway">
    <text evidence="2">Protein modification; protein glycosylation.</text>
</comment>
<comment type="subcellular location">
    <subcellularLocation>
        <location evidence="1">Endoplasmic reticulum membrane</location>
        <topology evidence="1">Multi-pass membrane protein</topology>
    </subcellularLocation>
</comment>
<dbReference type="Proteomes" id="UP000198287">
    <property type="component" value="Unassembled WGS sequence"/>
</dbReference>
<evidence type="ECO:0000256" key="7">
    <source>
        <dbReference type="ARBA" id="ARBA00022679"/>
    </source>
</evidence>
<comment type="catalytic activity">
    <reaction evidence="13">
        <text>an alpha-D-Glc-(1-&gt;3)-alpha-D-Glc-(1-&gt;3)-alpha-D-Man-(1-&gt;2)-alpha-D-Man-(1-&gt;2)-alpha-D-Man-(1-&gt;3)-[alpha-D-Man-(1-&gt;2)-alpha-D-Man-(1-&gt;3)-[alpha-D-Man-(1-&gt;2)-alpha-D-Man-(1-&gt;6)]-alpha-D-Man-(1-&gt;6)]-beta-D-Man-(1-&gt;4)-beta-D-GlcNAc-(1-&gt;4)-alpha-D-GlcNAc-diphospho-di-trans,poly-cis-dolichol + a di-trans,poly-cis-dolichyl beta-D-glucosyl phosphate = a alpha-D-Glc-(1-&gt;2)-alpha-D-Glc-(1-&gt;3)-alpha-D-Glc-(1-&gt;3)-alpha-D-Man-(1-&gt;2)-alpha-D-Man-(1-&gt;2)-alpha-D-Man-(1-&gt;3)-[alpha-D-Man-(1-&gt;2)-alpha-D-Man-(1-&gt;3)-[alpha-D-Man-(1-&gt;2)-alpha-D-Man-(1-&gt;6)]-alpha-D-Man-(1-&gt;6)]-beta-D-Man-(1-&gt;4)-beta-D-GlcNAc-(1-&gt;4)-alpha-D-GlcNAc-diphospho-di-trans,poly-cis-dolichol + a di-trans,poly-cis-dolichyl phosphate + H(+)</text>
        <dbReference type="Rhea" id="RHEA:29543"/>
        <dbReference type="Rhea" id="RHEA-COMP:19498"/>
        <dbReference type="Rhea" id="RHEA-COMP:19502"/>
        <dbReference type="Rhea" id="RHEA-COMP:19512"/>
        <dbReference type="Rhea" id="RHEA-COMP:19522"/>
        <dbReference type="ChEBI" id="CHEBI:15378"/>
        <dbReference type="ChEBI" id="CHEBI:57525"/>
        <dbReference type="ChEBI" id="CHEBI:57683"/>
        <dbReference type="ChEBI" id="CHEBI:132522"/>
        <dbReference type="ChEBI" id="CHEBI:132523"/>
        <dbReference type="EC" id="2.4.1.256"/>
    </reaction>
    <physiologicalReaction direction="left-to-right" evidence="13">
        <dbReference type="Rhea" id="RHEA:29544"/>
    </physiologicalReaction>
</comment>
<evidence type="ECO:0000256" key="13">
    <source>
        <dbReference type="ARBA" id="ARBA00048064"/>
    </source>
</evidence>
<keyword evidence="10 14" id="KW-1133">Transmembrane helix</keyword>
<evidence type="ECO:0000256" key="14">
    <source>
        <dbReference type="PIRNR" id="PIRNR028810"/>
    </source>
</evidence>
<keyword evidence="7" id="KW-0808">Transferase</keyword>
<dbReference type="EMBL" id="LNIX01000001">
    <property type="protein sequence ID" value="OXA64820.1"/>
    <property type="molecule type" value="Genomic_DNA"/>
</dbReference>
<dbReference type="EC" id="2.4.1.256" evidence="4 14"/>
<feature type="transmembrane region" description="Helical" evidence="14">
    <location>
        <begin position="421"/>
        <end position="441"/>
    </location>
</feature>
<feature type="transmembrane region" description="Helical" evidence="14">
    <location>
        <begin position="278"/>
        <end position="300"/>
    </location>
</feature>
<dbReference type="PIRSF" id="PIRSF028810">
    <property type="entry name" value="Alpha1_2_glucosyltferase_Alg10"/>
    <property type="match status" value="1"/>
</dbReference>
<evidence type="ECO:0000256" key="15">
    <source>
        <dbReference type="SAM" id="MobiDB-lite"/>
    </source>
</evidence>
<comment type="similarity">
    <text evidence="3 14">Belongs to the ALG10 glucosyltransferase family.</text>
</comment>
<dbReference type="GO" id="GO:0106073">
    <property type="term" value="F:dolichyl pyrophosphate Glc2Man9GlcNAc2 alpha-1,2-glucosyltransferase activity"/>
    <property type="evidence" value="ECO:0007669"/>
    <property type="project" value="UniProtKB-UniRule"/>
</dbReference>
<evidence type="ECO:0000256" key="8">
    <source>
        <dbReference type="ARBA" id="ARBA00022692"/>
    </source>
</evidence>
<evidence type="ECO:0000256" key="5">
    <source>
        <dbReference type="ARBA" id="ARBA00018512"/>
    </source>
</evidence>
<dbReference type="GO" id="GO:0005789">
    <property type="term" value="C:endoplasmic reticulum membrane"/>
    <property type="evidence" value="ECO:0007669"/>
    <property type="project" value="UniProtKB-SubCell"/>
</dbReference>
<feature type="transmembrane region" description="Helical" evidence="14">
    <location>
        <begin position="150"/>
        <end position="172"/>
    </location>
</feature>
<dbReference type="Pfam" id="PF04922">
    <property type="entry name" value="DIE2_ALG10"/>
    <property type="match status" value="1"/>
</dbReference>
<dbReference type="PANTHER" id="PTHR12989">
    <property type="entry name" value="ALPHA-1,2-GLUCOSYLTRANSFERASE ALG10"/>
    <property type="match status" value="1"/>
</dbReference>
<dbReference type="OrthoDB" id="4769at2759"/>
<dbReference type="GO" id="GO:0006488">
    <property type="term" value="P:dolichol-linked oligosaccharide biosynthetic process"/>
    <property type="evidence" value="ECO:0007669"/>
    <property type="project" value="UniProtKB-UniRule"/>
</dbReference>
<dbReference type="STRING" id="158441.A0A226F661"/>
<evidence type="ECO:0000256" key="6">
    <source>
        <dbReference type="ARBA" id="ARBA00022676"/>
    </source>
</evidence>
<keyword evidence="17" id="KW-1185">Reference proteome</keyword>
<keyword evidence="9" id="KW-0256">Endoplasmic reticulum</keyword>
<evidence type="ECO:0000256" key="2">
    <source>
        <dbReference type="ARBA" id="ARBA00004922"/>
    </source>
</evidence>
<feature type="transmembrane region" description="Helical" evidence="14">
    <location>
        <begin position="192"/>
        <end position="222"/>
    </location>
</feature>
<accession>A0A226F661</accession>
<evidence type="ECO:0000256" key="11">
    <source>
        <dbReference type="ARBA" id="ARBA00023136"/>
    </source>
</evidence>
<feature type="transmembrane region" description="Helical" evidence="14">
    <location>
        <begin position="396"/>
        <end position="414"/>
    </location>
</feature>
<comment type="caution">
    <text evidence="14">Lacks conserved residue(s) required for the propagation of feature annotation.</text>
</comment>
<feature type="region of interest" description="Disordered" evidence="15">
    <location>
        <begin position="233"/>
        <end position="265"/>
    </location>
</feature>